<evidence type="ECO:0000313" key="2">
    <source>
        <dbReference type="EMBL" id="MBV6341882.1"/>
    </source>
</evidence>
<dbReference type="EMBL" id="JABXWD010000162">
    <property type="protein sequence ID" value="MBV6341882.1"/>
    <property type="molecule type" value="Genomic_DNA"/>
</dbReference>
<keyword evidence="3" id="KW-1185">Reference proteome</keyword>
<reference evidence="2 3" key="1">
    <citation type="journal article" date="2020" name="J Geophys Res Biogeosci">
        <title>Magnetotaxis as an Adaptation to Enable Bacterial Shuttling of Microbial Sulfur and Sulfur Cycling Across Aquatic Oxic#Anoxic Interfaces.</title>
        <authorList>
            <person name="Li J."/>
            <person name="Liu P."/>
            <person name="Wang J."/>
            <person name="Roberts A.P."/>
            <person name="Pan Y."/>
        </authorList>
    </citation>
    <scope>NUCLEOTIDE SEQUENCE [LARGE SCALE GENOMIC DNA]</scope>
    <source>
        <strain evidence="2 3">MYR-1_YQ</strain>
    </source>
</reference>
<dbReference type="RefSeq" id="WP_218252512.1">
    <property type="nucleotide sequence ID" value="NZ_JABXWD010000162.1"/>
</dbReference>
<name>A0ABS6RZ07_9BACT</name>
<dbReference type="Proteomes" id="UP001196980">
    <property type="component" value="Unassembled WGS sequence"/>
</dbReference>
<keyword evidence="1" id="KW-1133">Transmembrane helix</keyword>
<proteinExistence type="predicted"/>
<sequence length="76" mass="8990">MPLKTVSHKGIYPYSDFCRYRQSPVIDIVFSSIIAGIVVYLVSKKQNRLYTQLERTYNDREQALFNIEREVLWCSV</sequence>
<gene>
    <name evidence="2" type="ORF">HWQ67_09820</name>
</gene>
<keyword evidence="1" id="KW-0472">Membrane</keyword>
<organism evidence="2 3">
    <name type="scientific">Candidatus Magnetobacterium casense</name>
    <dbReference type="NCBI Taxonomy" id="1455061"/>
    <lineage>
        <taxon>Bacteria</taxon>
        <taxon>Pseudomonadati</taxon>
        <taxon>Nitrospirota</taxon>
        <taxon>Thermodesulfovibrionia</taxon>
        <taxon>Thermodesulfovibrionales</taxon>
        <taxon>Candidatus Magnetobacteriaceae</taxon>
        <taxon>Candidatus Magnetobacterium</taxon>
    </lineage>
</organism>
<accession>A0ABS6RZ07</accession>
<keyword evidence="1" id="KW-0812">Transmembrane</keyword>
<protein>
    <submittedName>
        <fullName evidence="2">Uncharacterized protein</fullName>
    </submittedName>
</protein>
<evidence type="ECO:0000313" key="3">
    <source>
        <dbReference type="Proteomes" id="UP001196980"/>
    </source>
</evidence>
<feature type="transmembrane region" description="Helical" evidence="1">
    <location>
        <begin position="25"/>
        <end position="43"/>
    </location>
</feature>
<comment type="caution">
    <text evidence="2">The sequence shown here is derived from an EMBL/GenBank/DDBJ whole genome shotgun (WGS) entry which is preliminary data.</text>
</comment>
<evidence type="ECO:0000256" key="1">
    <source>
        <dbReference type="SAM" id="Phobius"/>
    </source>
</evidence>